<accession>A0A6A0B7C6</accession>
<proteinExistence type="predicted"/>
<sequence>MARVKIPFSKGKEDEVKDIPNANKKLLDRYYYAWHDFMNMGVLEGGVKVTIPVIGTTKMLPIRNLAIAVGYFVIAYVLFQIPFTRSILFSSLLGTIFIVLTLIALYIFTILPKIDNKNAFTQTRLFAQADANPKLIEADDFNLMIKSVGAGKNEGILSSNGSVYAVFEVYGNFSNFNEDMINEMSLTNGVNFFDAMKKRNIDILTAIAPMDVVDNLAAFDERSQDKNVKQAVENYEVLGMLRDTSRRVISDYVGKEVKVIRQYLVISSTQLQSLHDAIDFLLGGQYVGKNKIFLEAKMMNSLEVKRFFEKNSYEISL</sequence>
<dbReference type="Proteomes" id="UP000475928">
    <property type="component" value="Unassembled WGS sequence"/>
</dbReference>
<dbReference type="RefSeq" id="WP_172357551.1">
    <property type="nucleotide sequence ID" value="NZ_BLLH01000011.1"/>
</dbReference>
<keyword evidence="1" id="KW-1133">Transmembrane helix</keyword>
<comment type="caution">
    <text evidence="2">The sequence shown here is derived from an EMBL/GenBank/DDBJ whole genome shotgun (WGS) entry which is preliminary data.</text>
</comment>
<keyword evidence="1" id="KW-0472">Membrane</keyword>
<feature type="transmembrane region" description="Helical" evidence="1">
    <location>
        <begin position="64"/>
        <end position="81"/>
    </location>
</feature>
<reference evidence="2 3" key="1">
    <citation type="submission" date="2020-02" db="EMBL/GenBank/DDBJ databases">
        <title>Draft genome sequence of Lactococcus sp. Hs20B0-1.</title>
        <authorList>
            <person name="Noda S."/>
            <person name="Yuki M."/>
            <person name="Ohkuma M."/>
        </authorList>
    </citation>
    <scope>NUCLEOTIDE SEQUENCE [LARGE SCALE GENOMIC DNA]</scope>
    <source>
        <strain evidence="2 3">Hs20B0-1</strain>
    </source>
</reference>
<name>A0A6A0B7C6_9LACT</name>
<evidence type="ECO:0000313" key="3">
    <source>
        <dbReference type="Proteomes" id="UP000475928"/>
    </source>
</evidence>
<feature type="transmembrane region" description="Helical" evidence="1">
    <location>
        <begin position="87"/>
        <end position="108"/>
    </location>
</feature>
<protein>
    <submittedName>
        <fullName evidence="2">Uncharacterized protein</fullName>
    </submittedName>
</protein>
<evidence type="ECO:0000313" key="2">
    <source>
        <dbReference type="EMBL" id="GFH41260.1"/>
    </source>
</evidence>
<dbReference type="AlphaFoldDB" id="A0A6A0B7C6"/>
<organism evidence="2 3">
    <name type="scientific">Pseudolactococcus insecticola</name>
    <dbReference type="NCBI Taxonomy" id="2709158"/>
    <lineage>
        <taxon>Bacteria</taxon>
        <taxon>Bacillati</taxon>
        <taxon>Bacillota</taxon>
        <taxon>Bacilli</taxon>
        <taxon>Lactobacillales</taxon>
        <taxon>Streptococcaceae</taxon>
        <taxon>Pseudolactococcus</taxon>
    </lineage>
</organism>
<keyword evidence="3" id="KW-1185">Reference proteome</keyword>
<dbReference type="EMBL" id="BLLH01000011">
    <property type="protein sequence ID" value="GFH41260.1"/>
    <property type="molecule type" value="Genomic_DNA"/>
</dbReference>
<keyword evidence="1" id="KW-0812">Transmembrane</keyword>
<evidence type="ECO:0000256" key="1">
    <source>
        <dbReference type="SAM" id="Phobius"/>
    </source>
</evidence>
<gene>
    <name evidence="2" type="ORF">Hs20B_16580</name>
</gene>